<accession>A0A813M005</accession>
<dbReference type="InterPro" id="IPR027434">
    <property type="entry name" value="Homing_endonucl"/>
</dbReference>
<evidence type="ECO:0000313" key="2">
    <source>
        <dbReference type="Proteomes" id="UP000626109"/>
    </source>
</evidence>
<protein>
    <recommendedName>
        <fullName evidence="3">Homing endonuclease LAGLIDADG domain-containing protein</fullName>
    </recommendedName>
</protein>
<name>A0A813M005_POLGL</name>
<dbReference type="Gene3D" id="3.10.28.10">
    <property type="entry name" value="Homing endonucleases"/>
    <property type="match status" value="1"/>
</dbReference>
<dbReference type="AlphaFoldDB" id="A0A813M005"/>
<proteinExistence type="predicted"/>
<dbReference type="SUPFAM" id="SSF55608">
    <property type="entry name" value="Homing endonucleases"/>
    <property type="match status" value="1"/>
</dbReference>
<gene>
    <name evidence="1" type="ORF">PGLA2088_LOCUS51148</name>
</gene>
<dbReference type="Proteomes" id="UP000626109">
    <property type="component" value="Unassembled WGS sequence"/>
</dbReference>
<evidence type="ECO:0008006" key="3">
    <source>
        <dbReference type="Google" id="ProtNLM"/>
    </source>
</evidence>
<sequence>MSGCQMWVTQSSAHAESLLHFHSAFGGSIIVSDMGRGLQKPCIRWVVSGGRARSVAAALVQVSVVKETQLEVAASWPSCLSIRKEMAGSLKIMKREPQCSSRSTCSWDYLAGFFDAEGSIHVKARCAAIQLEVGQKFENVLKIIHSFLIQECPGTGIRIHQQTSFTRLIVSNRETCQFILRRLLSSGLSTKRPVALLALGVSMSNHSHSRAAIASLVGNQARYSRLDEEGIQRAKQITSIKSRQRKELSSGRLELVDQLHQQVETLKQDHALGNARARFGMLRHDIRWLLLRGAVQMGSLVTTSTAAPSNN</sequence>
<comment type="caution">
    <text evidence="1">The sequence shown here is derived from an EMBL/GenBank/DDBJ whole genome shotgun (WGS) entry which is preliminary data.</text>
</comment>
<dbReference type="EMBL" id="CAJNNW010037549">
    <property type="protein sequence ID" value="CAE8742855.1"/>
    <property type="molecule type" value="Genomic_DNA"/>
</dbReference>
<evidence type="ECO:0000313" key="1">
    <source>
        <dbReference type="EMBL" id="CAE8742855.1"/>
    </source>
</evidence>
<organism evidence="1 2">
    <name type="scientific">Polarella glacialis</name>
    <name type="common">Dinoflagellate</name>
    <dbReference type="NCBI Taxonomy" id="89957"/>
    <lineage>
        <taxon>Eukaryota</taxon>
        <taxon>Sar</taxon>
        <taxon>Alveolata</taxon>
        <taxon>Dinophyceae</taxon>
        <taxon>Suessiales</taxon>
        <taxon>Suessiaceae</taxon>
        <taxon>Polarella</taxon>
    </lineage>
</organism>
<reference evidence="1" key="1">
    <citation type="submission" date="2021-02" db="EMBL/GenBank/DDBJ databases">
        <authorList>
            <person name="Dougan E. K."/>
            <person name="Rhodes N."/>
            <person name="Thang M."/>
            <person name="Chan C."/>
        </authorList>
    </citation>
    <scope>NUCLEOTIDE SEQUENCE</scope>
</reference>